<proteinExistence type="predicted"/>
<comment type="caution">
    <text evidence="1">The sequence shown here is derived from an EMBL/GenBank/DDBJ whole genome shotgun (WGS) entry which is preliminary data.</text>
</comment>
<protein>
    <submittedName>
        <fullName evidence="1">Uncharacterized protein</fullName>
    </submittedName>
</protein>
<accession>X0W591</accession>
<evidence type="ECO:0000313" key="1">
    <source>
        <dbReference type="EMBL" id="GAG25725.1"/>
    </source>
</evidence>
<organism evidence="1">
    <name type="scientific">marine sediment metagenome</name>
    <dbReference type="NCBI Taxonomy" id="412755"/>
    <lineage>
        <taxon>unclassified sequences</taxon>
        <taxon>metagenomes</taxon>
        <taxon>ecological metagenomes</taxon>
    </lineage>
</organism>
<dbReference type="EMBL" id="BARS01032113">
    <property type="protein sequence ID" value="GAG25725.1"/>
    <property type="molecule type" value="Genomic_DNA"/>
</dbReference>
<feature type="non-terminal residue" evidence="1">
    <location>
        <position position="72"/>
    </location>
</feature>
<reference evidence="1" key="1">
    <citation type="journal article" date="2014" name="Front. Microbiol.">
        <title>High frequency of phylogenetically diverse reductive dehalogenase-homologous genes in deep subseafloor sedimentary metagenomes.</title>
        <authorList>
            <person name="Kawai M."/>
            <person name="Futagami T."/>
            <person name="Toyoda A."/>
            <person name="Takaki Y."/>
            <person name="Nishi S."/>
            <person name="Hori S."/>
            <person name="Arai W."/>
            <person name="Tsubouchi T."/>
            <person name="Morono Y."/>
            <person name="Uchiyama I."/>
            <person name="Ito T."/>
            <person name="Fujiyama A."/>
            <person name="Inagaki F."/>
            <person name="Takami H."/>
        </authorList>
    </citation>
    <scope>NUCLEOTIDE SEQUENCE</scope>
    <source>
        <strain evidence="1">Expedition CK06-06</strain>
    </source>
</reference>
<gene>
    <name evidence="1" type="ORF">S01H1_49881</name>
</gene>
<sequence>MGTRKSGCLAVVDWDDDTMLGVQTAEFAYENSPQETTGTDSACVRTFLPGRFRARMSWTALKDDGGTAMPEP</sequence>
<name>X0W591_9ZZZZ</name>
<dbReference type="AlphaFoldDB" id="X0W591"/>